<dbReference type="Proteomes" id="UP000004263">
    <property type="component" value="Unassembled WGS sequence"/>
</dbReference>
<dbReference type="EMBL" id="AAQH01000019">
    <property type="protein sequence ID" value="EAT11308.1"/>
    <property type="molecule type" value="Genomic_DNA"/>
</dbReference>
<accession>Q1MZF8</accession>
<dbReference type="AlphaFoldDB" id="Q1MZF8"/>
<keyword evidence="3" id="KW-1185">Reference proteome</keyword>
<sequence>MAHSLIPERMLVVSPSLAATIGLEEALMLHALNDGKQPHDENWSFINKGTLRDWLPFWQDADIKRILKSLSDKGIVHFNSPPFGQSEQLFYSFEEKAPSDSKRSRNEQAFEQAKQQYKQAIHPDWRPDTETLKYIEQTLGIPKRYAQSQLQDFVFHYQSQGTLATSWSTMFIRWVNKRFKEDQAHPAVFQGDAQRKQAMWDSWQPQAATLDILQKAGVEPSFIQDCVSEFVLFWMEKGEAHDTWNTKFVAWVRRQWARFSASLAHPSDPVPMQDGWEPAVEVYEILEMANIDRQFAQSLIKEFVLYWRDSNQLHTSWNSKFLQHAKHIWSKRLNGQGNSATSQRDHTANTSIADRVQDLSWANDL</sequence>
<feature type="domain" description="DnaT DNA-binding" evidence="1">
    <location>
        <begin position="197"/>
        <end position="262"/>
    </location>
</feature>
<name>Q1MZF8_9GAMM</name>
<feature type="domain" description="DnaT DNA-binding" evidence="1">
    <location>
        <begin position="119"/>
        <end position="185"/>
    </location>
</feature>
<dbReference type="InterPro" id="IPR040480">
    <property type="entry name" value="DnaT_DNA_bind"/>
</dbReference>
<protein>
    <recommendedName>
        <fullName evidence="1">DnaT DNA-binding domain-containing protein</fullName>
    </recommendedName>
</protein>
<dbReference type="OrthoDB" id="5718012at2"/>
<reference evidence="2 3" key="1">
    <citation type="submission" date="2006-03" db="EMBL/GenBank/DDBJ databases">
        <authorList>
            <person name="Pinhassi J."/>
            <person name="Pedros-Alio C."/>
            <person name="Ferriera S."/>
            <person name="Johnson J."/>
            <person name="Kravitz S."/>
            <person name="Halpern A."/>
            <person name="Remington K."/>
            <person name="Beeson K."/>
            <person name="Tran B."/>
            <person name="Rogers Y.-H."/>
            <person name="Friedman R."/>
            <person name="Venter J.C."/>
        </authorList>
    </citation>
    <scope>NUCLEOTIDE SEQUENCE [LARGE SCALE GENOMIC DNA]</scope>
    <source>
        <strain evidence="2 3">RED65</strain>
    </source>
</reference>
<proteinExistence type="predicted"/>
<evidence type="ECO:0000259" key="1">
    <source>
        <dbReference type="Pfam" id="PF17948"/>
    </source>
</evidence>
<gene>
    <name evidence="2" type="ORF">RED65_12812</name>
</gene>
<dbReference type="Pfam" id="PF17948">
    <property type="entry name" value="DnaT"/>
    <property type="match status" value="3"/>
</dbReference>
<comment type="caution">
    <text evidence="2">The sequence shown here is derived from an EMBL/GenBank/DDBJ whole genome shotgun (WGS) entry which is preliminary data.</text>
</comment>
<evidence type="ECO:0000313" key="2">
    <source>
        <dbReference type="EMBL" id="EAT11308.1"/>
    </source>
</evidence>
<organism evidence="2 3">
    <name type="scientific">Bermanella marisrubri</name>
    <dbReference type="NCBI Taxonomy" id="207949"/>
    <lineage>
        <taxon>Bacteria</taxon>
        <taxon>Pseudomonadati</taxon>
        <taxon>Pseudomonadota</taxon>
        <taxon>Gammaproteobacteria</taxon>
        <taxon>Oceanospirillales</taxon>
        <taxon>Oceanospirillaceae</taxon>
        <taxon>Bermanella</taxon>
    </lineage>
</organism>
<evidence type="ECO:0000313" key="3">
    <source>
        <dbReference type="Proteomes" id="UP000004263"/>
    </source>
</evidence>
<feature type="domain" description="DnaT DNA-binding" evidence="1">
    <location>
        <begin position="271"/>
        <end position="333"/>
    </location>
</feature>
<dbReference type="Gene3D" id="1.10.8.1180">
    <property type="match status" value="3"/>
</dbReference>
<dbReference type="HOGENOM" id="CLU_771177_0_0_6"/>
<dbReference type="RefSeq" id="WP_007018565.1">
    <property type="nucleotide sequence ID" value="NZ_CH724117.1"/>
</dbReference>